<evidence type="ECO:0008006" key="3">
    <source>
        <dbReference type="Google" id="ProtNLM"/>
    </source>
</evidence>
<keyword evidence="2" id="KW-1185">Reference proteome</keyword>
<dbReference type="RefSeq" id="WP_395807393.1">
    <property type="nucleotide sequence ID" value="NZ_CP043494.1"/>
</dbReference>
<organism evidence="1 2">
    <name type="scientific">Archangium minus</name>
    <dbReference type="NCBI Taxonomy" id="83450"/>
    <lineage>
        <taxon>Bacteria</taxon>
        <taxon>Pseudomonadati</taxon>
        <taxon>Myxococcota</taxon>
        <taxon>Myxococcia</taxon>
        <taxon>Myxococcales</taxon>
        <taxon>Cystobacterineae</taxon>
        <taxon>Archangiaceae</taxon>
        <taxon>Archangium</taxon>
    </lineage>
</organism>
<evidence type="ECO:0000313" key="2">
    <source>
        <dbReference type="Proteomes" id="UP001611383"/>
    </source>
</evidence>
<accession>A0ABY9X232</accession>
<evidence type="ECO:0000313" key="1">
    <source>
        <dbReference type="EMBL" id="WNG49466.1"/>
    </source>
</evidence>
<reference evidence="1 2" key="1">
    <citation type="submission" date="2019-08" db="EMBL/GenBank/DDBJ databases">
        <title>Archangium and Cystobacter genomes.</title>
        <authorList>
            <person name="Chen I.-C.K."/>
            <person name="Wielgoss S."/>
        </authorList>
    </citation>
    <scope>NUCLEOTIDE SEQUENCE [LARGE SCALE GENOMIC DNA]</scope>
    <source>
        <strain evidence="1 2">Cbm 6</strain>
    </source>
</reference>
<gene>
    <name evidence="1" type="ORF">F0U60_39095</name>
</gene>
<name>A0ABY9X232_9BACT</name>
<dbReference type="EMBL" id="CP043494">
    <property type="protein sequence ID" value="WNG49466.1"/>
    <property type="molecule type" value="Genomic_DNA"/>
</dbReference>
<sequence>MMRDIFLGLAVLVGLPGLAWAQPVTPYHPRVAGVPVSCLSPAGAPVAFVPNSSLADVGLWFPSWPGVPAHVEYNPALLARLPPAVQFFWFGHACTHAVLANGSDEEGADCGALQLLRRQGLVSRAQVVEIQAYLLRAPVVQWGHQPGPARVQRLLGCYDRAPGPLK</sequence>
<proteinExistence type="predicted"/>
<dbReference type="Proteomes" id="UP001611383">
    <property type="component" value="Chromosome"/>
</dbReference>
<protein>
    <recommendedName>
        <fullName evidence="3">Lipoprotein</fullName>
    </recommendedName>
</protein>